<name>A0A829YBP0_9GAMM</name>
<dbReference type="InterPro" id="IPR018764">
    <property type="entry name" value="RskA_C"/>
</dbReference>
<dbReference type="Proteomes" id="UP000445000">
    <property type="component" value="Unassembled WGS sequence"/>
</dbReference>
<dbReference type="PANTHER" id="PTHR37461:SF1">
    <property type="entry name" value="ANTI-SIGMA-K FACTOR RSKA"/>
    <property type="match status" value="1"/>
</dbReference>
<keyword evidence="4" id="KW-1185">Reference proteome</keyword>
<accession>A0A829YBP0</accession>
<evidence type="ECO:0000313" key="3">
    <source>
        <dbReference type="EMBL" id="GFE80032.1"/>
    </source>
</evidence>
<dbReference type="EMBL" id="BLJN01000002">
    <property type="protein sequence ID" value="GFE80032.1"/>
    <property type="molecule type" value="Genomic_DNA"/>
</dbReference>
<dbReference type="GO" id="GO:0006417">
    <property type="term" value="P:regulation of translation"/>
    <property type="evidence" value="ECO:0007669"/>
    <property type="project" value="TreeGrafter"/>
</dbReference>
<dbReference type="GO" id="GO:0000428">
    <property type="term" value="C:DNA-directed RNA polymerase complex"/>
    <property type="evidence" value="ECO:0007669"/>
    <property type="project" value="UniProtKB-KW"/>
</dbReference>
<gene>
    <name evidence="3" type="ORF">GCM10011487_20320</name>
</gene>
<dbReference type="GO" id="GO:0016989">
    <property type="term" value="F:sigma factor antagonist activity"/>
    <property type="evidence" value="ECO:0007669"/>
    <property type="project" value="TreeGrafter"/>
</dbReference>
<dbReference type="PANTHER" id="PTHR37461">
    <property type="entry name" value="ANTI-SIGMA-K FACTOR RSKA"/>
    <property type="match status" value="1"/>
</dbReference>
<protein>
    <submittedName>
        <fullName evidence="3">DNA-directed RNA polymerase sigma-70 factor</fullName>
    </submittedName>
</protein>
<organism evidence="3 4">
    <name type="scientific">Steroidobacter agaridevorans</name>
    <dbReference type="NCBI Taxonomy" id="2695856"/>
    <lineage>
        <taxon>Bacteria</taxon>
        <taxon>Pseudomonadati</taxon>
        <taxon>Pseudomonadota</taxon>
        <taxon>Gammaproteobacteria</taxon>
        <taxon>Steroidobacterales</taxon>
        <taxon>Steroidobacteraceae</taxon>
        <taxon>Steroidobacter</taxon>
    </lineage>
</organism>
<evidence type="ECO:0000259" key="2">
    <source>
        <dbReference type="Pfam" id="PF10099"/>
    </source>
</evidence>
<feature type="transmembrane region" description="Helical" evidence="1">
    <location>
        <begin position="97"/>
        <end position="117"/>
    </location>
</feature>
<keyword evidence="1" id="KW-1133">Transmembrane helix</keyword>
<feature type="domain" description="Anti-sigma K factor RskA C-terminal" evidence="2">
    <location>
        <begin position="104"/>
        <end position="232"/>
    </location>
</feature>
<evidence type="ECO:0000313" key="4">
    <source>
        <dbReference type="Proteomes" id="UP000445000"/>
    </source>
</evidence>
<proteinExistence type="predicted"/>
<dbReference type="GO" id="GO:0005886">
    <property type="term" value="C:plasma membrane"/>
    <property type="evidence" value="ECO:0007669"/>
    <property type="project" value="InterPro"/>
</dbReference>
<dbReference type="RefSeq" id="WP_161811770.1">
    <property type="nucleotide sequence ID" value="NZ_BLJN01000002.1"/>
</dbReference>
<reference evidence="4" key="1">
    <citation type="submission" date="2020-01" db="EMBL/GenBank/DDBJ databases">
        <title>'Steroidobacter agaridevorans' sp. nov., agar-degrading bacteria isolated from rhizosphere soils.</title>
        <authorList>
            <person name="Ikenaga M."/>
            <person name="Kataoka M."/>
            <person name="Murouchi A."/>
            <person name="Katsuragi S."/>
            <person name="Sakai M."/>
        </authorList>
    </citation>
    <scope>NUCLEOTIDE SEQUENCE [LARGE SCALE GENOMIC DNA]</scope>
    <source>
        <strain evidence="4">YU21-B</strain>
    </source>
</reference>
<keyword evidence="1" id="KW-0472">Membrane</keyword>
<sequence length="241" mass="25994">MRYDNPQLVQRLASEYVLGTLTGRARRRFESWMRDSYQVRSAVWHWERQLGPLAEATSVVQPRARVWEQVLERTGGKAAAQAERESARARWFERLGLWRGLSLVATAAAVVLAVLLARTPTEVTPQAQQYVAVVNGPESQPLWLVRADVQQGRLAIRSINATAPAPANSYELWILPAGGAAPRSLGLLPTGTASVDTDLPVELRSLLASAQGLAVSLEPAGGSPTGAPTGPVVYQAAILSI</sequence>
<dbReference type="Pfam" id="PF10099">
    <property type="entry name" value="RskA_C"/>
    <property type="match status" value="1"/>
</dbReference>
<keyword evidence="3" id="KW-0804">Transcription</keyword>
<dbReference type="AlphaFoldDB" id="A0A829YBP0"/>
<keyword evidence="3" id="KW-0240">DNA-directed RNA polymerase</keyword>
<keyword evidence="1" id="KW-0812">Transmembrane</keyword>
<dbReference type="InterPro" id="IPR051474">
    <property type="entry name" value="Anti-sigma-K/W_factor"/>
</dbReference>
<evidence type="ECO:0000256" key="1">
    <source>
        <dbReference type="SAM" id="Phobius"/>
    </source>
</evidence>
<comment type="caution">
    <text evidence="3">The sequence shown here is derived from an EMBL/GenBank/DDBJ whole genome shotgun (WGS) entry which is preliminary data.</text>
</comment>